<organism evidence="1">
    <name type="scientific">freshwater metagenome</name>
    <dbReference type="NCBI Taxonomy" id="449393"/>
    <lineage>
        <taxon>unclassified sequences</taxon>
        <taxon>metagenomes</taxon>
        <taxon>ecological metagenomes</taxon>
    </lineage>
</organism>
<sequence length="193" mass="21054">MSNDAQQTVLKDSPGEIEAEFVSLASDTGGRSGQIWVNPQTHEILSGPEADANAKLRHYFTDIDEALLKWGAFGTDKKVHAKVRVILRKVEATLGSKIEELFFLDTKSYVAVTTVDSNHAGVAWIHRGQINTRVEIKGSLPTESKGKTFYYTALPAVSAGRIVIKETPAPAHRTCMTCGSPVPPTLSCEWCPE</sequence>
<evidence type="ECO:0000313" key="1">
    <source>
        <dbReference type="EMBL" id="CAB4604153.1"/>
    </source>
</evidence>
<reference evidence="1" key="1">
    <citation type="submission" date="2020-05" db="EMBL/GenBank/DDBJ databases">
        <authorList>
            <person name="Chiriac C."/>
            <person name="Salcher M."/>
            <person name="Ghai R."/>
            <person name="Kavagutti S V."/>
        </authorList>
    </citation>
    <scope>NUCLEOTIDE SEQUENCE</scope>
</reference>
<name>A0A6J6GW54_9ZZZZ</name>
<proteinExistence type="predicted"/>
<dbReference type="AlphaFoldDB" id="A0A6J6GW54"/>
<accession>A0A6J6GW54</accession>
<dbReference type="EMBL" id="CAEZUL010000113">
    <property type="protein sequence ID" value="CAB4604153.1"/>
    <property type="molecule type" value="Genomic_DNA"/>
</dbReference>
<protein>
    <submittedName>
        <fullName evidence="1">Unannotated protein</fullName>
    </submittedName>
</protein>
<gene>
    <name evidence="1" type="ORF">UFOPK1808_00981</name>
</gene>